<evidence type="ECO:0000259" key="1">
    <source>
        <dbReference type="Pfam" id="PF10396"/>
    </source>
</evidence>
<organism evidence="2 3">
    <name type="scientific">Salmonella enterica I</name>
    <dbReference type="NCBI Taxonomy" id="59201"/>
    <lineage>
        <taxon>Bacteria</taxon>
        <taxon>Pseudomonadati</taxon>
        <taxon>Pseudomonadota</taxon>
        <taxon>Gammaproteobacteria</taxon>
        <taxon>Enterobacterales</taxon>
        <taxon>Enterobacteriaceae</taxon>
        <taxon>Salmonella</taxon>
    </lineage>
</organism>
<dbReference type="GO" id="GO:0005829">
    <property type="term" value="C:cytosol"/>
    <property type="evidence" value="ECO:0007669"/>
    <property type="project" value="TreeGrafter"/>
</dbReference>
<dbReference type="EC" id="3.6.-.-" evidence="2"/>
<reference evidence="2 3" key="1">
    <citation type="submission" date="2018-12" db="EMBL/GenBank/DDBJ databases">
        <authorList>
            <consortium name="Pathogen Informatics"/>
        </authorList>
    </citation>
    <scope>NUCLEOTIDE SEQUENCE [LARGE SCALE GENOMIC DNA]</scope>
    <source>
        <strain evidence="2 3">NCTC8272</strain>
    </source>
</reference>
<accession>A0A447PT86</accession>
<dbReference type="InterPro" id="IPR027266">
    <property type="entry name" value="TrmE/GcvT-like"/>
</dbReference>
<sequence>MVPRPNSFTGEDVLELQGHGGPVILDLLLKRILTLPGVRIARPGEFSERSVPQR</sequence>
<dbReference type="Gene3D" id="3.30.1360.120">
    <property type="entry name" value="Probable tRNA modification gtpase trme, domain 1"/>
    <property type="match status" value="1"/>
</dbReference>
<dbReference type="AlphaFoldDB" id="A0A447PT86"/>
<dbReference type="GO" id="GO:0030488">
    <property type="term" value="P:tRNA methylation"/>
    <property type="evidence" value="ECO:0007669"/>
    <property type="project" value="TreeGrafter"/>
</dbReference>
<dbReference type="Pfam" id="PF10396">
    <property type="entry name" value="TrmE_N"/>
    <property type="match status" value="1"/>
</dbReference>
<feature type="domain" description="GTP-binding protein TrmE N-terminal" evidence="1">
    <location>
        <begin position="2"/>
        <end position="50"/>
    </location>
</feature>
<gene>
    <name evidence="2" type="primary">trmE_2</name>
    <name evidence="2" type="ORF">NCTC8272_04362</name>
</gene>
<dbReference type="InterPro" id="IPR018948">
    <property type="entry name" value="GTP-bd_TrmE_N"/>
</dbReference>
<protein>
    <submittedName>
        <fullName evidence="2">tRNA modification GTPase TrmE</fullName>
        <ecNumber evidence="2">3.6.-.-</ecNumber>
    </submittedName>
</protein>
<keyword evidence="2" id="KW-0378">Hydrolase</keyword>
<dbReference type="EMBL" id="LR134149">
    <property type="protein sequence ID" value="VEA42302.1"/>
    <property type="molecule type" value="Genomic_DNA"/>
</dbReference>
<dbReference type="Proteomes" id="UP000277214">
    <property type="component" value="Chromosome 1"/>
</dbReference>
<dbReference type="GO" id="GO:0016787">
    <property type="term" value="F:hydrolase activity"/>
    <property type="evidence" value="ECO:0007669"/>
    <property type="project" value="UniProtKB-KW"/>
</dbReference>
<dbReference type="PANTHER" id="PTHR42714:SF2">
    <property type="entry name" value="TRNA MODIFICATION GTPASE GTPBP3, MITOCHONDRIAL"/>
    <property type="match status" value="1"/>
</dbReference>
<dbReference type="PANTHER" id="PTHR42714">
    <property type="entry name" value="TRNA MODIFICATION GTPASE GTPBP3"/>
    <property type="match status" value="1"/>
</dbReference>
<dbReference type="GO" id="GO:0002098">
    <property type="term" value="P:tRNA wobble uridine modification"/>
    <property type="evidence" value="ECO:0007669"/>
    <property type="project" value="TreeGrafter"/>
</dbReference>
<dbReference type="SUPFAM" id="SSF103025">
    <property type="entry name" value="Folate-binding domain"/>
    <property type="match status" value="1"/>
</dbReference>
<evidence type="ECO:0000313" key="3">
    <source>
        <dbReference type="Proteomes" id="UP000277214"/>
    </source>
</evidence>
<evidence type="ECO:0000313" key="2">
    <source>
        <dbReference type="EMBL" id="VEA42302.1"/>
    </source>
</evidence>
<proteinExistence type="predicted"/>
<name>A0A447PT86_SALET</name>